<feature type="domain" description="Aminoacyl-tRNA synthetase class Ia" evidence="11">
    <location>
        <begin position="35"/>
        <end position="115"/>
    </location>
</feature>
<feature type="domain" description="Leucine--tRNA ligase RagD-binding" evidence="13">
    <location>
        <begin position="924"/>
        <end position="994"/>
    </location>
</feature>
<keyword evidence="15" id="KW-1185">Reference proteome</keyword>
<dbReference type="AlphaFoldDB" id="A0AAW2ZEY3"/>
<dbReference type="Proteomes" id="UP001431209">
    <property type="component" value="Unassembled WGS sequence"/>
</dbReference>
<dbReference type="InterPro" id="IPR009008">
    <property type="entry name" value="Val/Leu/Ile-tRNA-synth_edit"/>
</dbReference>
<dbReference type="Pfam" id="PF24810">
    <property type="entry name" value="RBD_LARS1"/>
    <property type="match status" value="1"/>
</dbReference>
<dbReference type="InterPro" id="IPR014729">
    <property type="entry name" value="Rossmann-like_a/b/a_fold"/>
</dbReference>
<organism evidence="14 15">
    <name type="scientific">Acrasis kona</name>
    <dbReference type="NCBI Taxonomy" id="1008807"/>
    <lineage>
        <taxon>Eukaryota</taxon>
        <taxon>Discoba</taxon>
        <taxon>Heterolobosea</taxon>
        <taxon>Tetramitia</taxon>
        <taxon>Eutetramitia</taxon>
        <taxon>Acrasidae</taxon>
        <taxon>Acrasis</taxon>
    </lineage>
</organism>
<evidence type="ECO:0000256" key="2">
    <source>
        <dbReference type="ARBA" id="ARBA00013164"/>
    </source>
</evidence>
<dbReference type="InterPro" id="IPR001412">
    <property type="entry name" value="aa-tRNA-synth_I_CS"/>
</dbReference>
<keyword evidence="4 9" id="KW-0547">Nucleotide-binding</keyword>
<evidence type="ECO:0000259" key="11">
    <source>
        <dbReference type="Pfam" id="PF00133"/>
    </source>
</evidence>
<dbReference type="SUPFAM" id="SSF52374">
    <property type="entry name" value="Nucleotidylyl transferase"/>
    <property type="match status" value="1"/>
</dbReference>
<keyword evidence="5 9" id="KW-0067">ATP-binding</keyword>
<dbReference type="PANTHER" id="PTHR45794">
    <property type="entry name" value="LEUCYL-TRNA SYNTHETASE"/>
    <property type="match status" value="1"/>
</dbReference>
<dbReference type="InterPro" id="IPR013155">
    <property type="entry name" value="M/V/L/I-tRNA-synth_anticd-bd"/>
</dbReference>
<keyword evidence="6 9" id="KW-0648">Protein biosynthesis</keyword>
<evidence type="ECO:0000256" key="3">
    <source>
        <dbReference type="ARBA" id="ARBA00022598"/>
    </source>
</evidence>
<dbReference type="GO" id="GO:0005524">
    <property type="term" value="F:ATP binding"/>
    <property type="evidence" value="ECO:0007669"/>
    <property type="project" value="UniProtKB-KW"/>
</dbReference>
<evidence type="ECO:0000259" key="12">
    <source>
        <dbReference type="Pfam" id="PF08264"/>
    </source>
</evidence>
<evidence type="ECO:0000256" key="5">
    <source>
        <dbReference type="ARBA" id="ARBA00022840"/>
    </source>
</evidence>
<sequence>MAEKQSAQAAKASAIKKDSKSFERRDNLVNIEKQVQEKWEKEKRYETDAPKDTSKPKFLVTFPFPYMNGKLHLGHAFSLTKAEFQARYQRFQGKEALFPFGFHCTGMPIMAAADKLRREIADYGCPPNLPVRVAKDGEEPPAYQWDILKKMGFTDPEEIKKFTDPVYWLHYFPPRAITDLKAFGVSCDFRRSFITTEVNKYFDSFVRWQFQRLKEADKVKFGERYSIFAPLENQMCADHDRLSGEGVKPKEYTIVKLKVVAPFVEVMKPFEGKNVYFGAATLRPETMYGQTNCWLAPEGEYGAFQINKDDILVLTERAALNLAYQGHSEVRGKINKLATFKGQDLFGTALESPLSINKVIYTLPMLTVSTKKTTGVVTSVPSDSPDDYAALNDLKTKPKLREKFGLKDEWVLGFDPVEIINIPEYGNCVAPVLCEKYKITSQNQAEPLELAKDEAYLKGFNFGTMLQGEFKGTPVKDAKPLIRDLLIKNGQAIPYAEPENVVISRSGETCVVALLDQWFLNYGEESWKKQVEAMINPDRFRYYSKATQKELADTLDWLHEWGCSRSYGLGTRLPWDESVVVESLSDSTIYMAFYTIAHLLQGGVLDGTQQGPANISPEQLTPDAWDHIFFGKSLPSESPVTEQQLAPLRNEFKYWYPVDMRVSGKDLIKNHLTFFLYNHSAIFPEEHWPKSIYCNGWVMVNGEKMSKSRGNFLTLSDVCELYSADATRIALADAGDTHDDANFVELTANSSILKLTTHLSWIKDTLATADQTLRNNADALADKVFESRINKLIQLTHESYDNMLYKNVILHAWYDLQSTLKTYVQSCADSNIGMSKPLVDLFIRVQTIIMAPITPHTSEYVWSTLLNQSGSVLDAEWPKAGAVDKILLDQQDYLEGSYHSFRAQYAKDKKKLKNAKPTRALIYVADRYNEWQIKTLEIMAKMYDANQDNLKDNNAVAKEISKVFTDKKQVGMAMSFAAWKIQQIPKGGRDSLNLVPLFNEMELLKGNMDALREVTGTENVEVYSAVDADTPDPAKKKVQALPGNPVVVYLVE</sequence>
<dbReference type="InterPro" id="IPR055416">
    <property type="entry name" value="RBD_LARS1"/>
</dbReference>
<evidence type="ECO:0000256" key="8">
    <source>
        <dbReference type="ARBA" id="ARBA00030520"/>
    </source>
</evidence>
<evidence type="ECO:0000313" key="15">
    <source>
        <dbReference type="Proteomes" id="UP001431209"/>
    </source>
</evidence>
<dbReference type="Gene3D" id="3.90.740.10">
    <property type="entry name" value="Valyl/Leucyl/Isoleucyl-tRNA synthetase, editing domain"/>
    <property type="match status" value="1"/>
</dbReference>
<gene>
    <name evidence="14" type="ORF">AKO1_008851</name>
</gene>
<evidence type="ECO:0000256" key="10">
    <source>
        <dbReference type="SAM" id="MobiDB-lite"/>
    </source>
</evidence>
<feature type="domain" description="Methionyl/Valyl/Leucyl/Isoleucyl-tRNA synthetase anticodon-binding" evidence="12">
    <location>
        <begin position="782"/>
        <end position="917"/>
    </location>
</feature>
<dbReference type="InterPro" id="IPR002300">
    <property type="entry name" value="aa-tRNA-synth_Ia"/>
</dbReference>
<dbReference type="GO" id="GO:0006429">
    <property type="term" value="P:leucyl-tRNA aminoacylation"/>
    <property type="evidence" value="ECO:0007669"/>
    <property type="project" value="InterPro"/>
</dbReference>
<evidence type="ECO:0000256" key="7">
    <source>
        <dbReference type="ARBA" id="ARBA00023146"/>
    </source>
</evidence>
<evidence type="ECO:0000259" key="13">
    <source>
        <dbReference type="Pfam" id="PF24810"/>
    </source>
</evidence>
<dbReference type="EMBL" id="JAOPGA020001391">
    <property type="protein sequence ID" value="KAL0488015.1"/>
    <property type="molecule type" value="Genomic_DNA"/>
</dbReference>
<feature type="domain" description="Aminoacyl-tRNA synthetase class Ia" evidence="11">
    <location>
        <begin position="176"/>
        <end position="741"/>
    </location>
</feature>
<comment type="caution">
    <text evidence="14">The sequence shown here is derived from an EMBL/GenBank/DDBJ whole genome shotgun (WGS) entry which is preliminary data.</text>
</comment>
<dbReference type="EC" id="6.1.1.4" evidence="2"/>
<reference evidence="14 15" key="1">
    <citation type="submission" date="2024-03" db="EMBL/GenBank/DDBJ databases">
        <title>The Acrasis kona genome and developmental transcriptomes reveal deep origins of eukaryotic multicellular pathways.</title>
        <authorList>
            <person name="Sheikh S."/>
            <person name="Fu C.-J."/>
            <person name="Brown M.W."/>
            <person name="Baldauf S.L."/>
        </authorList>
    </citation>
    <scope>NUCLEOTIDE SEQUENCE [LARGE SCALE GENOMIC DNA]</scope>
    <source>
        <strain evidence="14 15">ATCC MYA-3509</strain>
    </source>
</reference>
<name>A0AAW2ZEY3_9EUKA</name>
<dbReference type="SUPFAM" id="SSF47323">
    <property type="entry name" value="Anticodon-binding domain of a subclass of class I aminoacyl-tRNA synthetases"/>
    <property type="match status" value="1"/>
</dbReference>
<feature type="region of interest" description="Disordered" evidence="10">
    <location>
        <begin position="1"/>
        <end position="21"/>
    </location>
</feature>
<dbReference type="GO" id="GO:0004823">
    <property type="term" value="F:leucine-tRNA ligase activity"/>
    <property type="evidence" value="ECO:0007669"/>
    <property type="project" value="UniProtKB-EC"/>
</dbReference>
<evidence type="ECO:0000256" key="1">
    <source>
        <dbReference type="ARBA" id="ARBA00005594"/>
    </source>
</evidence>
<keyword evidence="3 9" id="KW-0436">Ligase</keyword>
<comment type="similarity">
    <text evidence="1 9">Belongs to the class-I aminoacyl-tRNA synthetase family.</text>
</comment>
<protein>
    <recommendedName>
        <fullName evidence="2">leucine--tRNA ligase</fullName>
        <ecNumber evidence="2">6.1.1.4</ecNumber>
    </recommendedName>
    <alternativeName>
        <fullName evidence="8">Leucyl-tRNA synthetase</fullName>
    </alternativeName>
</protein>
<dbReference type="PROSITE" id="PS00178">
    <property type="entry name" value="AA_TRNA_LIGASE_I"/>
    <property type="match status" value="1"/>
</dbReference>
<keyword evidence="7 9" id="KW-0030">Aminoacyl-tRNA synthetase</keyword>
<dbReference type="FunFam" id="3.90.740.10:FF:000001">
    <property type="entry name" value="Leucine--tRNA ligase, cytoplasmic"/>
    <property type="match status" value="1"/>
</dbReference>
<dbReference type="SUPFAM" id="SSF50677">
    <property type="entry name" value="ValRS/IleRS/LeuRS editing domain"/>
    <property type="match status" value="1"/>
</dbReference>
<accession>A0AAW2ZEY3</accession>
<evidence type="ECO:0000313" key="14">
    <source>
        <dbReference type="EMBL" id="KAL0488015.1"/>
    </source>
</evidence>
<evidence type="ECO:0000256" key="9">
    <source>
        <dbReference type="RuleBase" id="RU363035"/>
    </source>
</evidence>
<dbReference type="Pfam" id="PF00133">
    <property type="entry name" value="tRNA-synt_1"/>
    <property type="match status" value="2"/>
</dbReference>
<dbReference type="NCBIfam" id="TIGR00395">
    <property type="entry name" value="leuS_arch"/>
    <property type="match status" value="1"/>
</dbReference>
<evidence type="ECO:0000256" key="6">
    <source>
        <dbReference type="ARBA" id="ARBA00022917"/>
    </source>
</evidence>
<dbReference type="InterPro" id="IPR009080">
    <property type="entry name" value="tRNAsynth_Ia_anticodon-bd"/>
</dbReference>
<evidence type="ECO:0000256" key="4">
    <source>
        <dbReference type="ARBA" id="ARBA00022741"/>
    </source>
</evidence>
<dbReference type="Gene3D" id="1.10.730.10">
    <property type="entry name" value="Isoleucyl-tRNA Synthetase, Domain 1"/>
    <property type="match status" value="1"/>
</dbReference>
<proteinExistence type="inferred from homology"/>
<dbReference type="NCBIfam" id="NF008957">
    <property type="entry name" value="PRK12300.1"/>
    <property type="match status" value="1"/>
</dbReference>
<dbReference type="PANTHER" id="PTHR45794:SF1">
    <property type="entry name" value="LEUCINE--TRNA LIGASE, CYTOPLASMIC"/>
    <property type="match status" value="1"/>
</dbReference>
<dbReference type="Gene3D" id="3.40.50.620">
    <property type="entry name" value="HUPs"/>
    <property type="match status" value="1"/>
</dbReference>
<feature type="compositionally biased region" description="Low complexity" evidence="10">
    <location>
        <begin position="1"/>
        <end position="13"/>
    </location>
</feature>
<dbReference type="GO" id="GO:0002161">
    <property type="term" value="F:aminoacyl-tRNA deacylase activity"/>
    <property type="evidence" value="ECO:0007669"/>
    <property type="project" value="InterPro"/>
</dbReference>
<dbReference type="InterPro" id="IPR004493">
    <property type="entry name" value="Leu-tRNA-synth_Ia_arc/euk"/>
</dbReference>
<dbReference type="Pfam" id="PF08264">
    <property type="entry name" value="Anticodon_1"/>
    <property type="match status" value="1"/>
</dbReference>